<dbReference type="AlphaFoldDB" id="A0A8H7IWZ2"/>
<accession>A0A8H7IWZ2</accession>
<feature type="domain" description="Myb-like" evidence="1">
    <location>
        <begin position="94"/>
        <end position="145"/>
    </location>
</feature>
<feature type="domain" description="HTH myb-type" evidence="2">
    <location>
        <begin position="99"/>
        <end position="149"/>
    </location>
</feature>
<dbReference type="Gene3D" id="1.10.10.60">
    <property type="entry name" value="Homeodomain-like"/>
    <property type="match status" value="2"/>
</dbReference>
<dbReference type="GO" id="GO:0000981">
    <property type="term" value="F:DNA-binding transcription factor activity, RNA polymerase II-specific"/>
    <property type="evidence" value="ECO:0007669"/>
    <property type="project" value="TreeGrafter"/>
</dbReference>
<dbReference type="PROSITE" id="PS50090">
    <property type="entry name" value="MYB_LIKE"/>
    <property type="match status" value="2"/>
</dbReference>
<dbReference type="SMART" id="SM00717">
    <property type="entry name" value="SANT"/>
    <property type="match status" value="2"/>
</dbReference>
<dbReference type="PANTHER" id="PTHR45614:SF25">
    <property type="entry name" value="MYB PROTEIN"/>
    <property type="match status" value="1"/>
</dbReference>
<dbReference type="PANTHER" id="PTHR45614">
    <property type="entry name" value="MYB PROTEIN-RELATED"/>
    <property type="match status" value="1"/>
</dbReference>
<sequence length="326" mass="36780">MADSERQPRRWSPTEDQILREQVEMQQIEGGGKDWCRVASALPGGQTKTAWSRSEDQLLINGVQRYRSQWTKVATCVSSRSADQCAKRWQQSLDPRLDRSEWREDEDVVLLTAVDRLGRHWKDIQQQHLPHRSKNCVKNRYSVLARRYATQLVLHDDSLGSSSSDPGSPLQMKVEIPLACAPISPLHHNQQTSYMQGSVLDARDDELSWAWSGLSNPNAFMTTRHHGPLSMHTSPVQYTGGDNYVHTTNQSGWYNTQIIPASQYPTQHASMSYLPNQGHMTPMSQQVHPIFYASTMESNAPSTRSPTSNANIAWTGYQYGDTAPLG</sequence>
<evidence type="ECO:0000313" key="4">
    <source>
        <dbReference type="Proteomes" id="UP000651452"/>
    </source>
</evidence>
<reference evidence="3" key="1">
    <citation type="submission" date="2018-12" db="EMBL/GenBank/DDBJ databases">
        <authorList>
            <person name="Syme R.A."/>
            <person name="Farfan-Caceres L."/>
            <person name="Lichtenzveig J."/>
        </authorList>
    </citation>
    <scope>NUCLEOTIDE SEQUENCE</scope>
    <source>
        <strain evidence="3">Al4</strain>
    </source>
</reference>
<dbReference type="GO" id="GO:0045944">
    <property type="term" value="P:positive regulation of transcription by RNA polymerase II"/>
    <property type="evidence" value="ECO:0007669"/>
    <property type="project" value="TreeGrafter"/>
</dbReference>
<reference evidence="3" key="2">
    <citation type="submission" date="2020-09" db="EMBL/GenBank/DDBJ databases">
        <title>Reference genome assembly for Australian Ascochyta lentis isolate Al4.</title>
        <authorList>
            <person name="Lee R.C."/>
            <person name="Farfan-Caceres L.M."/>
            <person name="Debler J.W."/>
            <person name="Williams A.H."/>
            <person name="Henares B.M."/>
        </authorList>
    </citation>
    <scope>NUCLEOTIDE SEQUENCE</scope>
    <source>
        <strain evidence="3">Al4</strain>
    </source>
</reference>
<dbReference type="Proteomes" id="UP000651452">
    <property type="component" value="Unassembled WGS sequence"/>
</dbReference>
<evidence type="ECO:0000259" key="2">
    <source>
        <dbReference type="PROSITE" id="PS51294"/>
    </source>
</evidence>
<feature type="domain" description="HTH myb-type" evidence="2">
    <location>
        <begin position="48"/>
        <end position="97"/>
    </location>
</feature>
<keyword evidence="4" id="KW-1185">Reference proteome</keyword>
<dbReference type="OrthoDB" id="2143914at2759"/>
<dbReference type="CDD" id="cd00167">
    <property type="entry name" value="SANT"/>
    <property type="match status" value="3"/>
</dbReference>
<feature type="domain" description="Myb-like" evidence="1">
    <location>
        <begin position="48"/>
        <end position="93"/>
    </location>
</feature>
<dbReference type="InterPro" id="IPR009057">
    <property type="entry name" value="Homeodomain-like_sf"/>
</dbReference>
<dbReference type="GO" id="GO:0000978">
    <property type="term" value="F:RNA polymerase II cis-regulatory region sequence-specific DNA binding"/>
    <property type="evidence" value="ECO:0007669"/>
    <property type="project" value="TreeGrafter"/>
</dbReference>
<evidence type="ECO:0000259" key="1">
    <source>
        <dbReference type="PROSITE" id="PS50090"/>
    </source>
</evidence>
<dbReference type="GO" id="GO:0005634">
    <property type="term" value="C:nucleus"/>
    <property type="evidence" value="ECO:0007669"/>
    <property type="project" value="TreeGrafter"/>
</dbReference>
<dbReference type="EMBL" id="RZGK01000016">
    <property type="protein sequence ID" value="KAF9693106.1"/>
    <property type="molecule type" value="Genomic_DNA"/>
</dbReference>
<evidence type="ECO:0000313" key="3">
    <source>
        <dbReference type="EMBL" id="KAF9693106.1"/>
    </source>
</evidence>
<dbReference type="InterPro" id="IPR001005">
    <property type="entry name" value="SANT/Myb"/>
</dbReference>
<protein>
    <submittedName>
        <fullName evidence="3">Uncharacterized protein</fullName>
    </submittedName>
</protein>
<dbReference type="InterPro" id="IPR050560">
    <property type="entry name" value="MYB_TF"/>
</dbReference>
<organism evidence="3 4">
    <name type="scientific">Ascochyta lentis</name>
    <dbReference type="NCBI Taxonomy" id="205686"/>
    <lineage>
        <taxon>Eukaryota</taxon>
        <taxon>Fungi</taxon>
        <taxon>Dikarya</taxon>
        <taxon>Ascomycota</taxon>
        <taxon>Pezizomycotina</taxon>
        <taxon>Dothideomycetes</taxon>
        <taxon>Pleosporomycetidae</taxon>
        <taxon>Pleosporales</taxon>
        <taxon>Pleosporineae</taxon>
        <taxon>Didymellaceae</taxon>
        <taxon>Ascochyta</taxon>
    </lineage>
</organism>
<dbReference type="InterPro" id="IPR017930">
    <property type="entry name" value="Myb_dom"/>
</dbReference>
<dbReference type="Pfam" id="PF13921">
    <property type="entry name" value="Myb_DNA-bind_6"/>
    <property type="match status" value="1"/>
</dbReference>
<dbReference type="PROSITE" id="PS51294">
    <property type="entry name" value="HTH_MYB"/>
    <property type="match status" value="2"/>
</dbReference>
<comment type="caution">
    <text evidence="3">The sequence shown here is derived from an EMBL/GenBank/DDBJ whole genome shotgun (WGS) entry which is preliminary data.</text>
</comment>
<gene>
    <name evidence="3" type="ORF">EKO04_008624</name>
</gene>
<dbReference type="SUPFAM" id="SSF46689">
    <property type="entry name" value="Homeodomain-like"/>
    <property type="match status" value="1"/>
</dbReference>
<proteinExistence type="predicted"/>
<name>A0A8H7IWZ2_9PLEO</name>
<dbReference type="GO" id="GO:0000278">
    <property type="term" value="P:mitotic cell cycle"/>
    <property type="evidence" value="ECO:0007669"/>
    <property type="project" value="TreeGrafter"/>
</dbReference>